<sequence length="379" mass="41622">MALDDALQHALQACRAPAEQAYSIPPRCYNDVEIEALEADRLFRGGWIGVGRADLVKAQGDYVALDLAGQAIILLRDTDGGLRAFANTCRHRGARLVEGQGTCRGLRCPFHSWFYGLDGRLVAAPEMDAVEGFDKADYGLKTYRAEESLGFAFICLNPDAPALDTVLAEFPAIHAPWPLENLVTTRRREMVVGCNWKAFLEVFNEYYHLPFVHADSIDDVYLPPDAPDAVQGAFATQFGPTEGTGGLLQDEQDKALPPMPGLSGRAAEGVRYTWVFPNMTFAAGRDALWVYEAYPLGPNQCRVIQTACFPRETLDRPGADEALAAYHTRLDAAIDEDIPALENQQRGLAAPDAAQGRFQPLLEANVARFAGWYAEKLLT</sequence>
<organism evidence="8 9">
    <name type="scientific">Roseovarius phycicola</name>
    <dbReference type="NCBI Taxonomy" id="3080976"/>
    <lineage>
        <taxon>Bacteria</taxon>
        <taxon>Pseudomonadati</taxon>
        <taxon>Pseudomonadota</taxon>
        <taxon>Alphaproteobacteria</taxon>
        <taxon>Rhodobacterales</taxon>
        <taxon>Roseobacteraceae</taxon>
        <taxon>Roseovarius</taxon>
    </lineage>
</organism>
<dbReference type="PANTHER" id="PTHR43756">
    <property type="entry name" value="CHOLINE MONOOXYGENASE, CHLOROPLASTIC"/>
    <property type="match status" value="1"/>
</dbReference>
<dbReference type="Gene3D" id="2.102.10.10">
    <property type="entry name" value="Rieske [2Fe-2S] iron-sulphur domain"/>
    <property type="match status" value="1"/>
</dbReference>
<dbReference type="InterPro" id="IPR015879">
    <property type="entry name" value="Ring_hydroxy_dOase_asu_C_dom"/>
</dbReference>
<name>A0ABZ2HF45_9RHOB</name>
<dbReference type="PRINTS" id="PR00090">
    <property type="entry name" value="RNGDIOXGNASE"/>
</dbReference>
<accession>A0ABZ2HF45</accession>
<dbReference type="EC" id="1.14.13.-" evidence="8"/>
<proteinExistence type="predicted"/>
<evidence type="ECO:0000256" key="4">
    <source>
        <dbReference type="ARBA" id="ARBA00023002"/>
    </source>
</evidence>
<evidence type="ECO:0000256" key="2">
    <source>
        <dbReference type="ARBA" id="ARBA00022714"/>
    </source>
</evidence>
<keyword evidence="4 8" id="KW-0560">Oxidoreductase</keyword>
<dbReference type="Proteomes" id="UP001364156">
    <property type="component" value="Chromosome"/>
</dbReference>
<evidence type="ECO:0000259" key="7">
    <source>
        <dbReference type="PROSITE" id="PS51296"/>
    </source>
</evidence>
<feature type="domain" description="Rieske" evidence="7">
    <location>
        <begin position="47"/>
        <end position="154"/>
    </location>
</feature>
<keyword evidence="5" id="KW-0408">Iron</keyword>
<dbReference type="PROSITE" id="PS51296">
    <property type="entry name" value="RIESKE"/>
    <property type="match status" value="1"/>
</dbReference>
<keyword evidence="6" id="KW-0411">Iron-sulfur</keyword>
<keyword evidence="9" id="KW-1185">Reference proteome</keyword>
<dbReference type="GO" id="GO:0051213">
    <property type="term" value="F:dioxygenase activity"/>
    <property type="evidence" value="ECO:0007669"/>
    <property type="project" value="UniProtKB-KW"/>
</dbReference>
<dbReference type="InterPro" id="IPR036922">
    <property type="entry name" value="Rieske_2Fe-2S_sf"/>
</dbReference>
<dbReference type="EMBL" id="CP146069">
    <property type="protein sequence ID" value="WWR45853.1"/>
    <property type="molecule type" value="Genomic_DNA"/>
</dbReference>
<keyword evidence="2" id="KW-0001">2Fe-2S</keyword>
<evidence type="ECO:0000313" key="8">
    <source>
        <dbReference type="EMBL" id="WWR45853.1"/>
    </source>
</evidence>
<dbReference type="InterPro" id="IPR001663">
    <property type="entry name" value="Rng_hydr_dOase-A"/>
</dbReference>
<reference evidence="8 9" key="1">
    <citation type="submission" date="2023-10" db="EMBL/GenBank/DDBJ databases">
        <title>Roseovarius strain S88 nov., isolated from a marine algae.</title>
        <authorList>
            <person name="Lee M.W."/>
            <person name="Lee J.K."/>
            <person name="Kim J.M."/>
            <person name="Choi D.G."/>
            <person name="Baek J.H."/>
            <person name="Bayburt H."/>
            <person name="Jung J.J."/>
            <person name="Han D.M."/>
            <person name="Jeon C.O."/>
        </authorList>
    </citation>
    <scope>NUCLEOTIDE SEQUENCE [LARGE SCALE GENOMIC DNA]</scope>
    <source>
        <strain evidence="8 9">S88</strain>
    </source>
</reference>
<evidence type="ECO:0000313" key="9">
    <source>
        <dbReference type="Proteomes" id="UP001364156"/>
    </source>
</evidence>
<dbReference type="PANTHER" id="PTHR43756:SF5">
    <property type="entry name" value="CHOLINE MONOOXYGENASE, CHLOROPLASTIC"/>
    <property type="match status" value="1"/>
</dbReference>
<dbReference type="CDD" id="cd00680">
    <property type="entry name" value="RHO_alpha_C"/>
    <property type="match status" value="1"/>
</dbReference>
<evidence type="ECO:0000256" key="3">
    <source>
        <dbReference type="ARBA" id="ARBA00022723"/>
    </source>
</evidence>
<dbReference type="SUPFAM" id="SSF50022">
    <property type="entry name" value="ISP domain"/>
    <property type="match status" value="1"/>
</dbReference>
<gene>
    <name evidence="8" type="ORF">RZ517_13835</name>
</gene>
<dbReference type="InterPro" id="IPR017941">
    <property type="entry name" value="Rieske_2Fe-2S"/>
</dbReference>
<dbReference type="Gene3D" id="3.90.380.10">
    <property type="entry name" value="Naphthalene 1,2-dioxygenase Alpha Subunit, Chain A, domain 1"/>
    <property type="match status" value="2"/>
</dbReference>
<evidence type="ECO:0000256" key="5">
    <source>
        <dbReference type="ARBA" id="ARBA00023004"/>
    </source>
</evidence>
<dbReference type="Pfam" id="PF00355">
    <property type="entry name" value="Rieske"/>
    <property type="match status" value="1"/>
</dbReference>
<comment type="cofactor">
    <cofactor evidence="1">
        <name>Fe cation</name>
        <dbReference type="ChEBI" id="CHEBI:24875"/>
    </cofactor>
</comment>
<dbReference type="SUPFAM" id="SSF55961">
    <property type="entry name" value="Bet v1-like"/>
    <property type="match status" value="1"/>
</dbReference>
<protein>
    <submittedName>
        <fullName evidence="8">Aromatic ring-hydroxylating dioxygenase subunit alpha</fullName>
        <ecNumber evidence="8">1.14.13.-</ecNumber>
    </submittedName>
</protein>
<evidence type="ECO:0000256" key="1">
    <source>
        <dbReference type="ARBA" id="ARBA00001962"/>
    </source>
</evidence>
<keyword evidence="3" id="KW-0479">Metal-binding</keyword>
<keyword evidence="8" id="KW-0223">Dioxygenase</keyword>
<dbReference type="CDD" id="cd03469">
    <property type="entry name" value="Rieske_RO_Alpha_N"/>
    <property type="match status" value="1"/>
</dbReference>
<dbReference type="RefSeq" id="WP_338548762.1">
    <property type="nucleotide sequence ID" value="NZ_CP146069.1"/>
</dbReference>
<evidence type="ECO:0000256" key="6">
    <source>
        <dbReference type="ARBA" id="ARBA00023014"/>
    </source>
</evidence>
<dbReference type="Pfam" id="PF00848">
    <property type="entry name" value="Ring_hydroxyl_A"/>
    <property type="match status" value="1"/>
</dbReference>